<evidence type="ECO:0000256" key="10">
    <source>
        <dbReference type="RuleBase" id="RU004384"/>
    </source>
</evidence>
<protein>
    <recommendedName>
        <fullName evidence="13">Autophagy-related protein</fullName>
    </recommendedName>
</protein>
<dbReference type="InterPro" id="IPR029071">
    <property type="entry name" value="Ubiquitin-like_domsf"/>
</dbReference>
<dbReference type="Pfam" id="PF02991">
    <property type="entry name" value="ATG8"/>
    <property type="match status" value="1"/>
</dbReference>
<evidence type="ECO:0000256" key="9">
    <source>
        <dbReference type="PIRSR" id="PIRSR604241-50"/>
    </source>
</evidence>
<keyword evidence="7" id="KW-0968">Cytoplasmic vesicle</keyword>
<keyword evidence="5" id="KW-0472">Membrane</keyword>
<dbReference type="InterPro" id="IPR004241">
    <property type="entry name" value="Atg8-like"/>
</dbReference>
<evidence type="ECO:0000313" key="11">
    <source>
        <dbReference type="EMBL" id="KAK3757643.1"/>
    </source>
</evidence>
<dbReference type="SUPFAM" id="SSF54236">
    <property type="entry name" value="Ubiquitin-like"/>
    <property type="match status" value="1"/>
</dbReference>
<evidence type="ECO:0000256" key="5">
    <source>
        <dbReference type="ARBA" id="ARBA00023136"/>
    </source>
</evidence>
<accession>A0AAE0YUT4</accession>
<sequence length="138" mass="16054">MTSMNSENLSVLGKDRLPFKSRKSFNERKKEVESVRIAHENKLPVIIERYSHDKQLPHLDKCKFLIPDDLNMSDIQKIIRRRLQLSASQALFLLVNDRNMVSNTTPLAEVYETEKDEDGFLYVIYASQETFGCFSVLQ</sequence>
<feature type="lipid moiety-binding region" description="Phosphatidylserine amidated glycine; alternate" evidence="9">
    <location>
        <position position="132"/>
    </location>
</feature>
<comment type="subcellular location">
    <subcellularLocation>
        <location evidence="1">Cytoplasmic vesicle</location>
        <location evidence="1">Autophagosome</location>
    </subcellularLocation>
    <subcellularLocation>
        <location evidence="8">Endomembrane system</location>
        <topology evidence="8">Lipid-anchor</topology>
    </subcellularLocation>
</comment>
<evidence type="ECO:0000256" key="1">
    <source>
        <dbReference type="ARBA" id="ARBA00004419"/>
    </source>
</evidence>
<proteinExistence type="inferred from homology"/>
<dbReference type="AlphaFoldDB" id="A0AAE0YUT4"/>
<dbReference type="GO" id="GO:0031410">
    <property type="term" value="C:cytoplasmic vesicle"/>
    <property type="evidence" value="ECO:0007669"/>
    <property type="project" value="UniProtKB-KW"/>
</dbReference>
<evidence type="ECO:0000256" key="2">
    <source>
        <dbReference type="ARBA" id="ARBA00007293"/>
    </source>
</evidence>
<keyword evidence="6 9" id="KW-0449">Lipoprotein</keyword>
<evidence type="ECO:0000256" key="6">
    <source>
        <dbReference type="ARBA" id="ARBA00023288"/>
    </source>
</evidence>
<comment type="similarity">
    <text evidence="2 10">Belongs to the ATG8 family.</text>
</comment>
<dbReference type="GO" id="GO:0016236">
    <property type="term" value="P:macroautophagy"/>
    <property type="evidence" value="ECO:0007669"/>
    <property type="project" value="UniProtKB-ARBA"/>
</dbReference>
<evidence type="ECO:0008006" key="13">
    <source>
        <dbReference type="Google" id="ProtNLM"/>
    </source>
</evidence>
<dbReference type="GO" id="GO:0012505">
    <property type="term" value="C:endomembrane system"/>
    <property type="evidence" value="ECO:0007669"/>
    <property type="project" value="UniProtKB-SubCell"/>
</dbReference>
<reference evidence="11" key="1">
    <citation type="journal article" date="2023" name="G3 (Bethesda)">
        <title>A reference genome for the long-term kleptoplast-retaining sea slug Elysia crispata morphotype clarki.</title>
        <authorList>
            <person name="Eastman K.E."/>
            <person name="Pendleton A.L."/>
            <person name="Shaikh M.A."/>
            <person name="Suttiyut T."/>
            <person name="Ogas R."/>
            <person name="Tomko P."/>
            <person name="Gavelis G."/>
            <person name="Widhalm J.R."/>
            <person name="Wisecaver J.H."/>
        </authorList>
    </citation>
    <scope>NUCLEOTIDE SEQUENCE</scope>
    <source>
        <strain evidence="11">ECLA1</strain>
    </source>
</reference>
<evidence type="ECO:0000256" key="7">
    <source>
        <dbReference type="ARBA" id="ARBA00023329"/>
    </source>
</evidence>
<dbReference type="CDD" id="cd16129">
    <property type="entry name" value="Ubl_ATG8_MAP1LC3"/>
    <property type="match status" value="1"/>
</dbReference>
<evidence type="ECO:0000256" key="3">
    <source>
        <dbReference type="ARBA" id="ARBA00022490"/>
    </source>
</evidence>
<dbReference type="Gene3D" id="3.10.20.90">
    <property type="entry name" value="Phosphatidylinositol 3-kinase Catalytic Subunit, Chain A, domain 1"/>
    <property type="match status" value="1"/>
</dbReference>
<dbReference type="GO" id="GO:0005776">
    <property type="term" value="C:autophagosome"/>
    <property type="evidence" value="ECO:0007669"/>
    <property type="project" value="UniProtKB-SubCell"/>
</dbReference>
<comment type="caution">
    <text evidence="11">The sequence shown here is derived from an EMBL/GenBank/DDBJ whole genome shotgun (WGS) entry which is preliminary data.</text>
</comment>
<dbReference type="EMBL" id="JAWDGP010005352">
    <property type="protein sequence ID" value="KAK3757643.1"/>
    <property type="molecule type" value="Genomic_DNA"/>
</dbReference>
<keyword evidence="12" id="KW-1185">Reference proteome</keyword>
<gene>
    <name evidence="11" type="ORF">RRG08_000156</name>
</gene>
<keyword evidence="4 10" id="KW-0072">Autophagy</keyword>
<organism evidence="11 12">
    <name type="scientific">Elysia crispata</name>
    <name type="common">lettuce slug</name>
    <dbReference type="NCBI Taxonomy" id="231223"/>
    <lineage>
        <taxon>Eukaryota</taxon>
        <taxon>Metazoa</taxon>
        <taxon>Spiralia</taxon>
        <taxon>Lophotrochozoa</taxon>
        <taxon>Mollusca</taxon>
        <taxon>Gastropoda</taxon>
        <taxon>Heterobranchia</taxon>
        <taxon>Euthyneura</taxon>
        <taxon>Panpulmonata</taxon>
        <taxon>Sacoglossa</taxon>
        <taxon>Placobranchoidea</taxon>
        <taxon>Plakobranchidae</taxon>
        <taxon>Elysia</taxon>
    </lineage>
</organism>
<evidence type="ECO:0000313" key="12">
    <source>
        <dbReference type="Proteomes" id="UP001283361"/>
    </source>
</evidence>
<dbReference type="FunFam" id="3.10.20.90:FF:000149">
    <property type="entry name" value="microtubule-associated proteins 1A/1B light chain 3C"/>
    <property type="match status" value="1"/>
</dbReference>
<evidence type="ECO:0000256" key="4">
    <source>
        <dbReference type="ARBA" id="ARBA00023006"/>
    </source>
</evidence>
<dbReference type="PANTHER" id="PTHR10969">
    <property type="entry name" value="MICROTUBULE-ASSOCIATED PROTEINS 1A/1B LIGHT CHAIN 3-RELATED"/>
    <property type="match status" value="1"/>
</dbReference>
<evidence type="ECO:0000256" key="8">
    <source>
        <dbReference type="ARBA" id="ARBA00037868"/>
    </source>
</evidence>
<keyword evidence="3" id="KW-0963">Cytoplasm</keyword>
<name>A0AAE0YUT4_9GAST</name>
<dbReference type="Proteomes" id="UP001283361">
    <property type="component" value="Unassembled WGS sequence"/>
</dbReference>
<dbReference type="GO" id="GO:0006950">
    <property type="term" value="P:response to stress"/>
    <property type="evidence" value="ECO:0007669"/>
    <property type="project" value="UniProtKB-ARBA"/>
</dbReference>